<dbReference type="PANTHER" id="PTHR43689:SF8">
    <property type="entry name" value="ALPHA_BETA-HYDROLASES SUPERFAMILY PROTEIN"/>
    <property type="match status" value="1"/>
</dbReference>
<dbReference type="PRINTS" id="PR00412">
    <property type="entry name" value="EPOXHYDRLASE"/>
</dbReference>
<evidence type="ECO:0000259" key="2">
    <source>
        <dbReference type="Pfam" id="PF12146"/>
    </source>
</evidence>
<dbReference type="SUPFAM" id="SSF53474">
    <property type="entry name" value="alpha/beta-Hydrolases"/>
    <property type="match status" value="1"/>
</dbReference>
<dbReference type="InterPro" id="IPR022742">
    <property type="entry name" value="Hydrolase_4"/>
</dbReference>
<dbReference type="Pfam" id="PF12146">
    <property type="entry name" value="Hydrolase_4"/>
    <property type="match status" value="1"/>
</dbReference>
<dbReference type="PRINTS" id="PR00111">
    <property type="entry name" value="ABHYDROLASE"/>
</dbReference>
<dbReference type="Proteomes" id="UP000282060">
    <property type="component" value="Unassembled WGS sequence"/>
</dbReference>
<keyword evidence="3" id="KW-0378">Hydrolase</keyword>
<evidence type="ECO:0000313" key="4">
    <source>
        <dbReference type="Proteomes" id="UP000282060"/>
    </source>
</evidence>
<dbReference type="InterPro" id="IPR000639">
    <property type="entry name" value="Epox_hydrolase-like"/>
</dbReference>
<keyword evidence="1" id="KW-1133">Transmembrane helix</keyword>
<dbReference type="InterPro" id="IPR029058">
    <property type="entry name" value="AB_hydrolase_fold"/>
</dbReference>
<reference evidence="3 4" key="1">
    <citation type="submission" date="2018-12" db="EMBL/GenBank/DDBJ databases">
        <authorList>
            <person name="Yu L."/>
        </authorList>
    </citation>
    <scope>NUCLEOTIDE SEQUENCE [LARGE SCALE GENOMIC DNA]</scope>
    <source>
        <strain evidence="3 4">HAW-EB5</strain>
    </source>
</reference>
<comment type="caution">
    <text evidence="3">The sequence shown here is derived from an EMBL/GenBank/DDBJ whole genome shotgun (WGS) entry which is preliminary data.</text>
</comment>
<sequence>MKKQLLRILSALSIALVVYIGLLYPFAMLEARKPVGETQSMILTNGNLMTWHVSGTGPRITLIASLGREASDFNELVLSLNSAGYRTVAVESPGIGDSELLEKPISLYRLADDVAQIIHQDIAATGTSETVLLIGHAFGNRVMRATASKYPDIAKGVVLIAAGGQREIEPKAKQALRNSIMPYLTASRRAEAIRYAFFADGNEVPDYWLRGWYLRTALLQVSAVDHTTDKHWQLAGGLPMMILQADSDTIAPIKNTADLLKEKLGDQLSVEIIENTGHALLPEAPKEIARAVLDFAKGLNQQ</sequence>
<feature type="domain" description="Serine aminopeptidase S33" evidence="2">
    <location>
        <begin position="66"/>
        <end position="283"/>
    </location>
</feature>
<accession>A0A431VV91</accession>
<dbReference type="GO" id="GO:0016787">
    <property type="term" value="F:hydrolase activity"/>
    <property type="evidence" value="ECO:0007669"/>
    <property type="project" value="UniProtKB-KW"/>
</dbReference>
<dbReference type="EMBL" id="RXNV01000017">
    <property type="protein sequence ID" value="RTR27188.1"/>
    <property type="molecule type" value="Genomic_DNA"/>
</dbReference>
<dbReference type="AlphaFoldDB" id="A0A431VV91"/>
<dbReference type="Gene3D" id="3.40.50.1820">
    <property type="entry name" value="alpha/beta hydrolase"/>
    <property type="match status" value="1"/>
</dbReference>
<dbReference type="OrthoDB" id="7185741at2"/>
<gene>
    <name evidence="3" type="ORF">EKG39_20565</name>
</gene>
<dbReference type="InterPro" id="IPR000073">
    <property type="entry name" value="AB_hydrolase_1"/>
</dbReference>
<evidence type="ECO:0000256" key="1">
    <source>
        <dbReference type="SAM" id="Phobius"/>
    </source>
</evidence>
<feature type="transmembrane region" description="Helical" evidence="1">
    <location>
        <begin position="6"/>
        <end position="27"/>
    </location>
</feature>
<evidence type="ECO:0000313" key="3">
    <source>
        <dbReference type="EMBL" id="RTR27188.1"/>
    </source>
</evidence>
<organism evidence="3 4">
    <name type="scientific">Shewanella atlantica</name>
    <dbReference type="NCBI Taxonomy" id="271099"/>
    <lineage>
        <taxon>Bacteria</taxon>
        <taxon>Pseudomonadati</taxon>
        <taxon>Pseudomonadota</taxon>
        <taxon>Gammaproteobacteria</taxon>
        <taxon>Alteromonadales</taxon>
        <taxon>Shewanellaceae</taxon>
        <taxon>Shewanella</taxon>
    </lineage>
</organism>
<keyword evidence="1" id="KW-0472">Membrane</keyword>
<keyword evidence="4" id="KW-1185">Reference proteome</keyword>
<keyword evidence="1" id="KW-0812">Transmembrane</keyword>
<name>A0A431VV91_9GAMM</name>
<dbReference type="PANTHER" id="PTHR43689">
    <property type="entry name" value="HYDROLASE"/>
    <property type="match status" value="1"/>
</dbReference>
<proteinExistence type="predicted"/>
<protein>
    <submittedName>
        <fullName evidence="3">Alpha/beta hydrolase</fullName>
    </submittedName>
</protein>
<dbReference type="RefSeq" id="WP_126507884.1">
    <property type="nucleotide sequence ID" value="NZ_RXNV01000017.1"/>
</dbReference>